<accession>A0A377I1I6</accession>
<gene>
    <name evidence="1" type="ORF">NCTC10794_01357</name>
</gene>
<dbReference type="AlphaFoldDB" id="A0A377I1I6"/>
<dbReference type="Proteomes" id="UP000254867">
    <property type="component" value="Unassembled WGS sequence"/>
</dbReference>
<protein>
    <submittedName>
        <fullName evidence="1">Uncharacterized protein</fullName>
    </submittedName>
</protein>
<proteinExistence type="predicted"/>
<evidence type="ECO:0000313" key="2">
    <source>
        <dbReference type="Proteomes" id="UP000254867"/>
    </source>
</evidence>
<sequence length="64" mass="7782">MTTLITREQMQRNLKNFQITYVLAKCNYDHAKDPTQREKWRCEMHECEEFIKAHKRILASNLLN</sequence>
<dbReference type="RefSeq" id="WP_119222751.1">
    <property type="nucleotide sequence ID" value="NZ_UGHH01000002.1"/>
</dbReference>
<name>A0A377I1I6_HAEPH</name>
<organism evidence="1 2">
    <name type="scientific">Haemophilus parahaemolyticus</name>
    <dbReference type="NCBI Taxonomy" id="735"/>
    <lineage>
        <taxon>Bacteria</taxon>
        <taxon>Pseudomonadati</taxon>
        <taxon>Pseudomonadota</taxon>
        <taxon>Gammaproteobacteria</taxon>
        <taxon>Pasteurellales</taxon>
        <taxon>Pasteurellaceae</taxon>
        <taxon>Haemophilus</taxon>
    </lineage>
</organism>
<dbReference type="EMBL" id="UGHH01000002">
    <property type="protein sequence ID" value="STO64295.1"/>
    <property type="molecule type" value="Genomic_DNA"/>
</dbReference>
<reference evidence="1 2" key="1">
    <citation type="submission" date="2018-06" db="EMBL/GenBank/DDBJ databases">
        <authorList>
            <consortium name="Pathogen Informatics"/>
            <person name="Doyle S."/>
        </authorList>
    </citation>
    <scope>NUCLEOTIDE SEQUENCE [LARGE SCALE GENOMIC DNA]</scope>
    <source>
        <strain evidence="1 2">NCTC10794</strain>
    </source>
</reference>
<evidence type="ECO:0000313" key="1">
    <source>
        <dbReference type="EMBL" id="STO64295.1"/>
    </source>
</evidence>